<dbReference type="EMBL" id="JAYKXP010000046">
    <property type="protein sequence ID" value="KAK7037577.1"/>
    <property type="molecule type" value="Genomic_DNA"/>
</dbReference>
<name>A0AAW0CHE1_9AGAR</name>
<dbReference type="AlphaFoldDB" id="A0AAW0CHE1"/>
<dbReference type="Proteomes" id="UP001383192">
    <property type="component" value="Unassembled WGS sequence"/>
</dbReference>
<evidence type="ECO:0000313" key="2">
    <source>
        <dbReference type="Proteomes" id="UP001383192"/>
    </source>
</evidence>
<reference evidence="1 2" key="1">
    <citation type="submission" date="2024-01" db="EMBL/GenBank/DDBJ databases">
        <title>A draft genome for a cacao thread blight-causing isolate of Paramarasmius palmivorus.</title>
        <authorList>
            <person name="Baruah I.K."/>
            <person name="Bukari Y."/>
            <person name="Amoako-Attah I."/>
            <person name="Meinhardt L.W."/>
            <person name="Bailey B.A."/>
            <person name="Cohen S.P."/>
        </authorList>
    </citation>
    <scope>NUCLEOTIDE SEQUENCE [LARGE SCALE GENOMIC DNA]</scope>
    <source>
        <strain evidence="1 2">GH-12</strain>
    </source>
</reference>
<keyword evidence="2" id="KW-1185">Reference proteome</keyword>
<evidence type="ECO:0008006" key="3">
    <source>
        <dbReference type="Google" id="ProtNLM"/>
    </source>
</evidence>
<sequence length="374" mass="42127">MCDAQAWEPQPFAGALPGRQKKHAFTGTATMQLLDLPFEVICSLPLYVRNIEDFTEASSTCRALYHAFLATSPNTILRLAAASSPTFFTPHLLIAGTVRQVSDWALKHPQNTSELQKAFHAGIDGLFDLCVEKAGLTLDDIRRLHAARFSLINPFSDKIDKMAGNQWNDTPNFWSDGVSEPASIYAEADRAALQIIIYGELFSSTMRAYLEPRMSLSRFSIDVRLDYIKYCIPDMICEGPRSELEVLPVGPYVPGHGMLPSDQVALAHISSCSRWQRLWEKVMHGVGPGFETEWKQRLWINAVQFQGLGGLEMIVSDEVPKKWQMRLRKIYSEITNLQDADKPDGRTFRLGQREKVVSYAPDFSSEVDVCCRVF</sequence>
<accession>A0AAW0CHE1</accession>
<protein>
    <recommendedName>
        <fullName evidence="3">F-box domain-containing protein</fullName>
    </recommendedName>
</protein>
<gene>
    <name evidence="1" type="ORF">VNI00_011069</name>
</gene>
<proteinExistence type="predicted"/>
<comment type="caution">
    <text evidence="1">The sequence shown here is derived from an EMBL/GenBank/DDBJ whole genome shotgun (WGS) entry which is preliminary data.</text>
</comment>
<evidence type="ECO:0000313" key="1">
    <source>
        <dbReference type="EMBL" id="KAK7037577.1"/>
    </source>
</evidence>
<organism evidence="1 2">
    <name type="scientific">Paramarasmius palmivorus</name>
    <dbReference type="NCBI Taxonomy" id="297713"/>
    <lineage>
        <taxon>Eukaryota</taxon>
        <taxon>Fungi</taxon>
        <taxon>Dikarya</taxon>
        <taxon>Basidiomycota</taxon>
        <taxon>Agaricomycotina</taxon>
        <taxon>Agaricomycetes</taxon>
        <taxon>Agaricomycetidae</taxon>
        <taxon>Agaricales</taxon>
        <taxon>Marasmiineae</taxon>
        <taxon>Marasmiaceae</taxon>
        <taxon>Paramarasmius</taxon>
    </lineage>
</organism>